<sequence>MTIQFNDGFALVSGEVTVYVADNQGIYSHSAQEFVAEGTGLSAGAYLDAPPAPKAHFAIVRSQDGLQWEYVPDYRRQTYYNTTTGEAIIINELGEIPQNLTALKPLDTPCKWGGEKWVIDEDKQAELLAQQRNQIRTQISTKRDACVNGGVYVPEIGKWVDTDEKGRATLVEIKADFDLNGTQEANGEPRIFTLICADNTAQPLDFDKFKAVWNAAAKLKESMFENAYMHKILLEQAEKPLEYDWSIGWSQTFEEYQNEQQTKAAKTEE</sequence>
<dbReference type="Proteomes" id="UP000254232">
    <property type="component" value="Unassembled WGS sequence"/>
</dbReference>
<proteinExistence type="predicted"/>
<dbReference type="Pfam" id="PF14301">
    <property type="entry name" value="DUF4376"/>
    <property type="match status" value="1"/>
</dbReference>
<organism evidence="2 3">
    <name type="scientific">Gallibacterium anatis</name>
    <dbReference type="NCBI Taxonomy" id="750"/>
    <lineage>
        <taxon>Bacteria</taxon>
        <taxon>Pseudomonadati</taxon>
        <taxon>Pseudomonadota</taxon>
        <taxon>Gammaproteobacteria</taxon>
        <taxon>Pasteurellales</taxon>
        <taxon>Pasteurellaceae</taxon>
        <taxon>Gallibacterium</taxon>
    </lineage>
</organism>
<dbReference type="EMBL" id="UGGZ01000001">
    <property type="protein sequence ID" value="STO37830.1"/>
    <property type="molecule type" value="Genomic_DNA"/>
</dbReference>
<feature type="domain" description="DUF4376" evidence="1">
    <location>
        <begin position="131"/>
        <end position="244"/>
    </location>
</feature>
<dbReference type="RefSeq" id="WP_018346603.1">
    <property type="nucleotide sequence ID" value="NZ_UGGZ01000001.1"/>
</dbReference>
<evidence type="ECO:0000313" key="3">
    <source>
        <dbReference type="Proteomes" id="UP000254232"/>
    </source>
</evidence>
<protein>
    <recommendedName>
        <fullName evidence="1">DUF4376 domain-containing protein</fullName>
    </recommendedName>
</protein>
<dbReference type="GeneID" id="77264817"/>
<accession>A0A377H6S1</accession>
<reference evidence="2 3" key="1">
    <citation type="submission" date="2018-06" db="EMBL/GenBank/DDBJ databases">
        <authorList>
            <consortium name="Pathogen Informatics"/>
            <person name="Doyle S."/>
        </authorList>
    </citation>
    <scope>NUCLEOTIDE SEQUENCE [LARGE SCALE GENOMIC DNA]</scope>
    <source>
        <strain evidence="2 3">NCTC11413</strain>
    </source>
</reference>
<name>A0A377H6S1_9PAST</name>
<evidence type="ECO:0000313" key="2">
    <source>
        <dbReference type="EMBL" id="STO37830.1"/>
    </source>
</evidence>
<gene>
    <name evidence="2" type="ORF">NCTC11413_00950</name>
</gene>
<dbReference type="InterPro" id="IPR025484">
    <property type="entry name" value="DUF4376"/>
</dbReference>
<dbReference type="AlphaFoldDB" id="A0A377H6S1"/>
<evidence type="ECO:0000259" key="1">
    <source>
        <dbReference type="Pfam" id="PF14301"/>
    </source>
</evidence>